<accession>A0AAV5SVH2</accession>
<name>A0AAV5SVH2_9BILA</name>
<sequence length="190" mass="22135">IDFGYLPKIDMREGRSFDRKLIDQKGVIVEFNDTEIQIYSPIRGLAYTYAFPSTFGTSCLKLGSFVRYNCTLIPRWSTAYGQKIDWFAEVYAYMGEMHEIVPYLMIKPKLQLRIEAVVNRVDRKSSAAWLWNDDIGRIRVPPLYFRPTLRPFDVVSLIVMYDGEYEDVISEDAQGHCWLFDLCDSGRSKL</sequence>
<keyword evidence="2" id="KW-1185">Reference proteome</keyword>
<evidence type="ECO:0000313" key="1">
    <source>
        <dbReference type="EMBL" id="GMS84234.1"/>
    </source>
</evidence>
<evidence type="ECO:0000313" key="2">
    <source>
        <dbReference type="Proteomes" id="UP001432027"/>
    </source>
</evidence>
<proteinExistence type="predicted"/>
<gene>
    <name evidence="1" type="ORF">PENTCL1PPCAC_6409</name>
</gene>
<comment type="caution">
    <text evidence="1">The sequence shown here is derived from an EMBL/GenBank/DDBJ whole genome shotgun (WGS) entry which is preliminary data.</text>
</comment>
<dbReference type="EMBL" id="BTSX01000002">
    <property type="protein sequence ID" value="GMS84234.1"/>
    <property type="molecule type" value="Genomic_DNA"/>
</dbReference>
<feature type="non-terminal residue" evidence="1">
    <location>
        <position position="1"/>
    </location>
</feature>
<dbReference type="AlphaFoldDB" id="A0AAV5SVH2"/>
<protein>
    <submittedName>
        <fullName evidence="1">Uncharacterized protein</fullName>
    </submittedName>
</protein>
<dbReference type="Proteomes" id="UP001432027">
    <property type="component" value="Unassembled WGS sequence"/>
</dbReference>
<reference evidence="1" key="1">
    <citation type="submission" date="2023-10" db="EMBL/GenBank/DDBJ databases">
        <title>Genome assembly of Pristionchus species.</title>
        <authorList>
            <person name="Yoshida K."/>
            <person name="Sommer R.J."/>
        </authorList>
    </citation>
    <scope>NUCLEOTIDE SEQUENCE</scope>
    <source>
        <strain evidence="1">RS0144</strain>
    </source>
</reference>
<organism evidence="1 2">
    <name type="scientific">Pristionchus entomophagus</name>
    <dbReference type="NCBI Taxonomy" id="358040"/>
    <lineage>
        <taxon>Eukaryota</taxon>
        <taxon>Metazoa</taxon>
        <taxon>Ecdysozoa</taxon>
        <taxon>Nematoda</taxon>
        <taxon>Chromadorea</taxon>
        <taxon>Rhabditida</taxon>
        <taxon>Rhabditina</taxon>
        <taxon>Diplogasteromorpha</taxon>
        <taxon>Diplogasteroidea</taxon>
        <taxon>Neodiplogasteridae</taxon>
        <taxon>Pristionchus</taxon>
    </lineage>
</organism>